<dbReference type="InterPro" id="IPR019458">
    <property type="entry name" value="Est1-like_N"/>
</dbReference>
<evidence type="ECO:0000256" key="1">
    <source>
        <dbReference type="ARBA" id="ARBA00022737"/>
    </source>
</evidence>
<dbReference type="InterPro" id="IPR018834">
    <property type="entry name" value="DNA/RNA-bd_Est1-type"/>
</dbReference>
<dbReference type="GO" id="GO:0005697">
    <property type="term" value="C:telomerase holoenzyme complex"/>
    <property type="evidence" value="ECO:0007669"/>
    <property type="project" value="TreeGrafter"/>
</dbReference>
<dbReference type="Proteomes" id="UP001370490">
    <property type="component" value="Unassembled WGS sequence"/>
</dbReference>
<name>A0AAN8ZFD9_9MAGN</name>
<dbReference type="GO" id="GO:0000184">
    <property type="term" value="P:nuclear-transcribed mRNA catabolic process, nonsense-mediated decay"/>
    <property type="evidence" value="ECO:0007669"/>
    <property type="project" value="TreeGrafter"/>
</dbReference>
<proteinExistence type="predicted"/>
<sequence length="996" mass="111641">MNINSLDHLRGDKEMENHIVEIVNTEKQLWALMRAKGILHGDVRDLYRKTRSSYEKVILNDKESAECNDIEYSLWKLHYKHIDEFRGMLRRSSSGSSESNEVGTSNSANLQTDSDMYLKEFRSFLSEASEFYNDLLKKLSKSFGLLEEAMLGEDSGDHRPIEPAKLHKCQFLCHRFLICLGDLARYKELYEKPEFQKRNWSVAAMYYLRATRTWPDSGNPHNQLALLATYVGDEFLALYHCVRSLAIKEPFPDAFNNLILLFEKNRSSPMCRVNTGAHFDYSKPSVKHTIQRKSQSIDNVSNVSGTSDYISAMEFGLWSLIVRTTSFFFIESSLEDFHCTFASAIVELEALVAEDDTKLNATLEAYQHLDSTRKGPYRGIQLVAVLIFIIHNLTRGSGEEEMGNLSALKQQELTHLALTATFVFMGRLANRCLDAKPISSSPLLPALLVFVEWLAGVVGEALIHKADSKCESAMRYFFETFMDVLNQFDHDNLELRPPKSTALWEDYDLQGFVAIAHDNVFSNFSMESENAIGFENGVENRIHRIVSAAMTIVNRSSNSWKWISYDKLERKFYTIESKNALEASETIVKHNLEKSNDGNICRDVAGSNKESAGKSVAAEEEEEILFKPLLRYNSAPICTSSSAMVNEILAEGLGNNTLSPDECLRRASSLLVARDHSQNDPSLSNGDTSFRFNMTMNQQEPSLKTSDSYPLFGISISAGPPSLNAWVLNKENVGVEKEMKKNGFAAHGLPPIEELASEGLNCLSIREPEDSVPMTTSRHISSSTSFPPPPYSAPVPSAPLIPEDAVWFGTDSYASSQSKSTGSSQASGYANSNTIPIQPSFRPGIPAYLPSQPPLVGLSSSEWLHQFRNNLNLSSAGLTGNNTRPVHFYPSPNTGIFHGHDPTRFDYIDHWGTPMASNTIMFVESPTLLPTYPLGYGVGEQRRDMPSFAHQSPRPYGCGVGTDIRAEQLPLLQHLKEKEWRLQWEPQLKGPTYMGN</sequence>
<feature type="domain" description="Telomerase activating protein Est1-like N-terminal" evidence="4">
    <location>
        <begin position="70"/>
        <end position="191"/>
    </location>
</feature>
<dbReference type="Gene3D" id="1.25.40.10">
    <property type="entry name" value="Tetratricopeptide repeat domain"/>
    <property type="match status" value="1"/>
</dbReference>
<evidence type="ECO:0000313" key="6">
    <source>
        <dbReference type="Proteomes" id="UP001370490"/>
    </source>
</evidence>
<feature type="domain" description="DNA/RNA-binding" evidence="3">
    <location>
        <begin position="203"/>
        <end position="518"/>
    </location>
</feature>
<gene>
    <name evidence="5" type="ORF">RJ641_002204</name>
</gene>
<comment type="caution">
    <text evidence="5">The sequence shown here is derived from an EMBL/GenBank/DDBJ whole genome shotgun (WGS) entry which is preliminary data.</text>
</comment>
<dbReference type="Pfam" id="PF10374">
    <property type="entry name" value="EST1"/>
    <property type="match status" value="1"/>
</dbReference>
<organism evidence="5 6">
    <name type="scientific">Dillenia turbinata</name>
    <dbReference type="NCBI Taxonomy" id="194707"/>
    <lineage>
        <taxon>Eukaryota</taxon>
        <taxon>Viridiplantae</taxon>
        <taxon>Streptophyta</taxon>
        <taxon>Embryophyta</taxon>
        <taxon>Tracheophyta</taxon>
        <taxon>Spermatophyta</taxon>
        <taxon>Magnoliopsida</taxon>
        <taxon>eudicotyledons</taxon>
        <taxon>Gunneridae</taxon>
        <taxon>Pentapetalae</taxon>
        <taxon>Dilleniales</taxon>
        <taxon>Dilleniaceae</taxon>
        <taxon>Dillenia</taxon>
    </lineage>
</organism>
<dbReference type="SUPFAM" id="SSF48452">
    <property type="entry name" value="TPR-like"/>
    <property type="match status" value="1"/>
</dbReference>
<evidence type="ECO:0000256" key="2">
    <source>
        <dbReference type="SAM" id="MobiDB-lite"/>
    </source>
</evidence>
<dbReference type="EMBL" id="JBAMMX010000010">
    <property type="protein sequence ID" value="KAK6932580.1"/>
    <property type="molecule type" value="Genomic_DNA"/>
</dbReference>
<feature type="region of interest" description="Disordered" evidence="2">
    <location>
        <begin position="773"/>
        <end position="792"/>
    </location>
</feature>
<keyword evidence="6" id="KW-1185">Reference proteome</keyword>
<dbReference type="GO" id="GO:0042162">
    <property type="term" value="F:telomeric DNA binding"/>
    <property type="evidence" value="ECO:0007669"/>
    <property type="project" value="TreeGrafter"/>
</dbReference>
<dbReference type="InterPro" id="IPR011990">
    <property type="entry name" value="TPR-like_helical_dom_sf"/>
</dbReference>
<dbReference type="FunFam" id="1.25.40.10:FF:000225">
    <property type="entry name" value="Protein SMG7"/>
    <property type="match status" value="1"/>
</dbReference>
<evidence type="ECO:0000259" key="3">
    <source>
        <dbReference type="Pfam" id="PF10373"/>
    </source>
</evidence>
<dbReference type="AlphaFoldDB" id="A0AAN8ZFD9"/>
<dbReference type="Pfam" id="PF10373">
    <property type="entry name" value="EST1_DNA_bind"/>
    <property type="match status" value="1"/>
</dbReference>
<dbReference type="InterPro" id="IPR045153">
    <property type="entry name" value="Est1/Ebs1-like"/>
</dbReference>
<reference evidence="5 6" key="1">
    <citation type="submission" date="2023-12" db="EMBL/GenBank/DDBJ databases">
        <title>A high-quality genome assembly for Dillenia turbinata (Dilleniales).</title>
        <authorList>
            <person name="Chanderbali A."/>
        </authorList>
    </citation>
    <scope>NUCLEOTIDE SEQUENCE [LARGE SCALE GENOMIC DNA]</scope>
    <source>
        <strain evidence="5">LSX21</strain>
        <tissue evidence="5">Leaf</tissue>
    </source>
</reference>
<dbReference type="PANTHER" id="PTHR15696:SF0">
    <property type="entry name" value="TELOMERASE-BINDING PROTEIN EST1A"/>
    <property type="match status" value="1"/>
</dbReference>
<protein>
    <submittedName>
        <fullName evidence="5">DNA/RNA-binding domain, Est1-type</fullName>
    </submittedName>
</protein>
<evidence type="ECO:0000259" key="4">
    <source>
        <dbReference type="Pfam" id="PF10374"/>
    </source>
</evidence>
<dbReference type="PANTHER" id="PTHR15696">
    <property type="entry name" value="SMG-7 SUPPRESSOR WITH MORPHOLOGICAL EFFECT ON GENITALIA PROTEIN 7"/>
    <property type="match status" value="1"/>
</dbReference>
<accession>A0AAN8ZFD9</accession>
<keyword evidence="1" id="KW-0677">Repeat</keyword>
<dbReference type="GO" id="GO:0070034">
    <property type="term" value="F:telomerase RNA binding"/>
    <property type="evidence" value="ECO:0007669"/>
    <property type="project" value="TreeGrafter"/>
</dbReference>
<evidence type="ECO:0000313" key="5">
    <source>
        <dbReference type="EMBL" id="KAK6932580.1"/>
    </source>
</evidence>